<dbReference type="Proteomes" id="UP000316096">
    <property type="component" value="Unassembled WGS sequence"/>
</dbReference>
<name>A0A543CNA7_9ACTN</name>
<dbReference type="PROSITE" id="PS51186">
    <property type="entry name" value="GNAT"/>
    <property type="match status" value="1"/>
</dbReference>
<dbReference type="Pfam" id="PF13673">
    <property type="entry name" value="Acetyltransf_10"/>
    <property type="match status" value="1"/>
</dbReference>
<dbReference type="SUPFAM" id="SSF55729">
    <property type="entry name" value="Acyl-CoA N-acyltransferases (Nat)"/>
    <property type="match status" value="1"/>
</dbReference>
<accession>A0A543CNA7</accession>
<dbReference type="Gene3D" id="3.40.630.30">
    <property type="match status" value="1"/>
</dbReference>
<evidence type="ECO:0000313" key="3">
    <source>
        <dbReference type="Proteomes" id="UP000316096"/>
    </source>
</evidence>
<keyword evidence="3" id="KW-1185">Reference proteome</keyword>
<dbReference type="RefSeq" id="WP_221640104.1">
    <property type="nucleotide sequence ID" value="NZ_VFOZ01000001.1"/>
</dbReference>
<proteinExistence type="predicted"/>
<evidence type="ECO:0000313" key="2">
    <source>
        <dbReference type="EMBL" id="TQL98596.1"/>
    </source>
</evidence>
<dbReference type="InterPro" id="IPR016181">
    <property type="entry name" value="Acyl_CoA_acyltransferase"/>
</dbReference>
<evidence type="ECO:0000259" key="1">
    <source>
        <dbReference type="PROSITE" id="PS51186"/>
    </source>
</evidence>
<protein>
    <submittedName>
        <fullName evidence="2">Acetyltransferase (GNAT) family protein</fullName>
    </submittedName>
</protein>
<dbReference type="PANTHER" id="PTHR42791">
    <property type="entry name" value="GNAT FAMILY ACETYLTRANSFERASE"/>
    <property type="match status" value="1"/>
</dbReference>
<organism evidence="2 3">
    <name type="scientific">Actinoallomurus bryophytorum</name>
    <dbReference type="NCBI Taxonomy" id="1490222"/>
    <lineage>
        <taxon>Bacteria</taxon>
        <taxon>Bacillati</taxon>
        <taxon>Actinomycetota</taxon>
        <taxon>Actinomycetes</taxon>
        <taxon>Streptosporangiales</taxon>
        <taxon>Thermomonosporaceae</taxon>
        <taxon>Actinoallomurus</taxon>
    </lineage>
</organism>
<dbReference type="GO" id="GO:0016747">
    <property type="term" value="F:acyltransferase activity, transferring groups other than amino-acyl groups"/>
    <property type="evidence" value="ECO:0007669"/>
    <property type="project" value="InterPro"/>
</dbReference>
<gene>
    <name evidence="2" type="ORF">FB559_4223</name>
</gene>
<dbReference type="InterPro" id="IPR000182">
    <property type="entry name" value="GNAT_dom"/>
</dbReference>
<comment type="caution">
    <text evidence="2">The sequence shown here is derived from an EMBL/GenBank/DDBJ whole genome shotgun (WGS) entry which is preliminary data.</text>
</comment>
<reference evidence="2 3" key="1">
    <citation type="submission" date="2019-06" db="EMBL/GenBank/DDBJ databases">
        <title>Sequencing the genomes of 1000 actinobacteria strains.</title>
        <authorList>
            <person name="Klenk H.-P."/>
        </authorList>
    </citation>
    <scope>NUCLEOTIDE SEQUENCE [LARGE SCALE GENOMIC DNA]</scope>
    <source>
        <strain evidence="2 3">DSM 102200</strain>
    </source>
</reference>
<dbReference type="AlphaFoldDB" id="A0A543CNA7"/>
<dbReference type="InterPro" id="IPR052523">
    <property type="entry name" value="Trichothecene_AcTrans"/>
</dbReference>
<dbReference type="CDD" id="cd04301">
    <property type="entry name" value="NAT_SF"/>
    <property type="match status" value="1"/>
</dbReference>
<dbReference type="EMBL" id="VFOZ01000001">
    <property type="protein sequence ID" value="TQL98596.1"/>
    <property type="molecule type" value="Genomic_DNA"/>
</dbReference>
<keyword evidence="2" id="KW-0808">Transferase</keyword>
<feature type="domain" description="N-acetyltransferase" evidence="1">
    <location>
        <begin position="1"/>
        <end position="196"/>
    </location>
</feature>
<sequence>MKVRDVTAPDADSLAAVLGRAFADDPVWLWMFPRHPERMAAMFGLLLHHARLPNGVSELAEQDGRILAGALWDPPGRWRISLATQLRQLPGLLRVLGTRTFTVMYGLGEIEREHPIEPHWYLAVLGTDPSAQGRGLGSALLRSRLSRCDDRRFPAYLESSKESNVSYYERFGFRVTGEIRVPGGGPRVWPMWRNPQ</sequence>
<dbReference type="PANTHER" id="PTHR42791:SF1">
    <property type="entry name" value="N-ACETYLTRANSFERASE DOMAIN-CONTAINING PROTEIN"/>
    <property type="match status" value="1"/>
</dbReference>